<dbReference type="Proteomes" id="UP000028194">
    <property type="component" value="Chromosome"/>
</dbReference>
<organism evidence="1 2">
    <name type="scientific">Candidatus Nitrososphaera evergladensis SR1</name>
    <dbReference type="NCBI Taxonomy" id="1459636"/>
    <lineage>
        <taxon>Archaea</taxon>
        <taxon>Nitrososphaerota</taxon>
        <taxon>Nitrososphaeria</taxon>
        <taxon>Nitrososphaerales</taxon>
        <taxon>Nitrososphaeraceae</taxon>
        <taxon>Nitrososphaera</taxon>
    </lineage>
</organism>
<accession>A0A075MSH6</accession>
<evidence type="ECO:0000313" key="1">
    <source>
        <dbReference type="EMBL" id="AIF82299.1"/>
    </source>
</evidence>
<gene>
    <name evidence="1" type="ORF">NTE_00217</name>
</gene>
<keyword evidence="2" id="KW-1185">Reference proteome</keyword>
<reference evidence="1 2" key="1">
    <citation type="journal article" date="2014" name="PLoS ONE">
        <title>Genome Sequence of Candidatus Nitrososphaera evergladensis from Group I.1b Enriched from Everglades Soil Reveals Novel Genomic Features of the Ammonia-Oxidizing Archaea.</title>
        <authorList>
            <person name="Zhalnina K.V."/>
            <person name="Dias R."/>
            <person name="Leonard M.T."/>
            <person name="Dorr de Quadros P."/>
            <person name="Camargo F.A."/>
            <person name="Drew J.C."/>
            <person name="Farmerie W.G."/>
            <person name="Daroub S.H."/>
            <person name="Triplett E.W."/>
        </authorList>
    </citation>
    <scope>NUCLEOTIDE SEQUENCE [LARGE SCALE GENOMIC DNA]</scope>
    <source>
        <strain evidence="1 2">SR1</strain>
    </source>
</reference>
<name>A0A075MSH6_9ARCH</name>
<proteinExistence type="predicted"/>
<dbReference type="KEGG" id="nev:NTE_00217"/>
<dbReference type="AlphaFoldDB" id="A0A075MSH6"/>
<evidence type="ECO:0000313" key="2">
    <source>
        <dbReference type="Proteomes" id="UP000028194"/>
    </source>
</evidence>
<dbReference type="EMBL" id="CP007174">
    <property type="protein sequence ID" value="AIF82299.1"/>
    <property type="molecule type" value="Genomic_DNA"/>
</dbReference>
<sequence>MEWTLVSVLWVQAEDKAKELEVQGKVKGEEDKGT</sequence>
<protein>
    <submittedName>
        <fullName evidence="1">Uncharacterized protein</fullName>
    </submittedName>
</protein>
<dbReference type="HOGENOM" id="CLU_3371264_0_0_2"/>